<dbReference type="EMBL" id="JACRWC010000035">
    <property type="protein sequence ID" value="MBC5998809.1"/>
    <property type="molecule type" value="Genomic_DNA"/>
</dbReference>
<dbReference type="CDD" id="cd00350">
    <property type="entry name" value="rubredoxin_like"/>
    <property type="match status" value="1"/>
</dbReference>
<organism evidence="3 4">
    <name type="scientific">Lentihominibacter faecis</name>
    <dbReference type="NCBI Taxonomy" id="2764712"/>
    <lineage>
        <taxon>Bacteria</taxon>
        <taxon>Bacillati</taxon>
        <taxon>Bacillota</taxon>
        <taxon>Clostridia</taxon>
        <taxon>Peptostreptococcales</taxon>
        <taxon>Anaerovoracaceae</taxon>
        <taxon>Lentihominibacter</taxon>
    </lineage>
</organism>
<comment type="caution">
    <text evidence="3">The sequence shown here is derived from an EMBL/GenBank/DDBJ whole genome shotgun (WGS) entry which is preliminary data.</text>
</comment>
<keyword evidence="4" id="KW-1185">Reference proteome</keyword>
<dbReference type="PANTHER" id="PTHR37826">
    <property type="entry name" value="FLOTILLIN BAND_7_5 DOMAIN PROTEIN"/>
    <property type="match status" value="1"/>
</dbReference>
<sequence length="461" mass="49292">MGLIKAAAGAVGGMMADQWKEFFVCDAIDDDVLVVKGSKQASGRSSNTKGESNVISDGSAVSVADGQCMMIVEQGRVIELSAEPGIFIYKNDLSPSIFAGNLKDGLKGAAKDAWDRFKFGGGPGKDQRVYYFNTKELLGNKYGTVNPIPFKVMIDPSINRFLGISVRCNGEYSYKIVNPMLFYTNVCGNVQNEYNREEIDSQLKSELLTALQPALARISTKGIDYSEIPLYTRDITEALNEELSSQWAEKRGLQVVSFGVNSISVSDEDKLKIQNMQQAIFMSDPSMAAGNIASAQADAMRTAAGNENGAMMGFMGMGMAAQASGLNAGNLFQMGQQQQQAQAAAQQQQQAQPVQQQQQAPAGGAAPAPSAAGSWTCKCGTTAIGKFCPECGSPKPAETQGWTCSCGAVNKGKFCSECGAKKPEGAPLYKCDKCGWEPEDPTNPPKFCPECGDVFDENDVK</sequence>
<dbReference type="RefSeq" id="WP_249286337.1">
    <property type="nucleotide sequence ID" value="NZ_JACRWC010000035.1"/>
</dbReference>
<accession>A0A923SL25</accession>
<dbReference type="Pfam" id="PF13421">
    <property type="entry name" value="Band_7_1"/>
    <property type="match status" value="1"/>
</dbReference>
<dbReference type="PANTHER" id="PTHR37826:SF2">
    <property type="entry name" value="ZINC-RIBBON DOMAIN-CONTAINING PROTEIN"/>
    <property type="match status" value="1"/>
</dbReference>
<feature type="domain" description="SPFH" evidence="2">
    <location>
        <begin position="119"/>
        <end position="274"/>
    </location>
</feature>
<dbReference type="SUPFAM" id="SSF117892">
    <property type="entry name" value="Band 7/SPFH domain"/>
    <property type="match status" value="1"/>
</dbReference>
<gene>
    <name evidence="3" type="ORF">H8876_02160</name>
</gene>
<dbReference type="InterPro" id="IPR036013">
    <property type="entry name" value="Band_7/SPFH_dom_sf"/>
</dbReference>
<dbReference type="Proteomes" id="UP000644115">
    <property type="component" value="Unassembled WGS sequence"/>
</dbReference>
<dbReference type="InterPro" id="IPR033880">
    <property type="entry name" value="SPFH_YdjI"/>
</dbReference>
<evidence type="ECO:0000313" key="3">
    <source>
        <dbReference type="EMBL" id="MBC5998809.1"/>
    </source>
</evidence>
<evidence type="ECO:0000256" key="1">
    <source>
        <dbReference type="SAM" id="MobiDB-lite"/>
    </source>
</evidence>
<proteinExistence type="predicted"/>
<feature type="region of interest" description="Disordered" evidence="1">
    <location>
        <begin position="343"/>
        <end position="367"/>
    </location>
</feature>
<evidence type="ECO:0000313" key="4">
    <source>
        <dbReference type="Proteomes" id="UP000644115"/>
    </source>
</evidence>
<name>A0A923SL25_9FIRM</name>
<dbReference type="AlphaFoldDB" id="A0A923SL25"/>
<evidence type="ECO:0000259" key="2">
    <source>
        <dbReference type="Pfam" id="PF13421"/>
    </source>
</evidence>
<reference evidence="3" key="1">
    <citation type="submission" date="2020-08" db="EMBL/GenBank/DDBJ databases">
        <authorList>
            <person name="Liu C."/>
            <person name="Sun Q."/>
        </authorList>
    </citation>
    <scope>NUCLEOTIDE SEQUENCE</scope>
    <source>
        <strain evidence="3">BX16</strain>
    </source>
</reference>
<protein>
    <submittedName>
        <fullName evidence="3">SPFH domain-containing protein</fullName>
    </submittedName>
</protein>
<dbReference type="CDD" id="cd03408">
    <property type="entry name" value="SPFH_like_u1"/>
    <property type="match status" value="1"/>
</dbReference>